<proteinExistence type="predicted"/>
<evidence type="ECO:0000313" key="2">
    <source>
        <dbReference type="Proteomes" id="UP000177953"/>
    </source>
</evidence>
<accession>A0A1F6MBQ0</accession>
<evidence type="ECO:0000313" key="1">
    <source>
        <dbReference type="EMBL" id="OGH69061.1"/>
    </source>
</evidence>
<dbReference type="EMBL" id="MFPU01000069">
    <property type="protein sequence ID" value="OGH69061.1"/>
    <property type="molecule type" value="Genomic_DNA"/>
</dbReference>
<protein>
    <submittedName>
        <fullName evidence="1">Uncharacterized protein</fullName>
    </submittedName>
</protein>
<name>A0A1F6MBQ0_9BACT</name>
<dbReference type="Proteomes" id="UP000177953">
    <property type="component" value="Unassembled WGS sequence"/>
</dbReference>
<sequence length="85" mass="9588">MAISPQECIVVAQEDKGLLESLEQKIDNKLRTEFDSSSGRYVFSLSGSVRQVVVNALIAKYKAAGWRVVEYGSDQRDVAWFSFRI</sequence>
<organism evidence="1 2">
    <name type="scientific">Candidatus Magasanikbacteria bacterium RIFCSPHIGHO2_01_FULL_47_8</name>
    <dbReference type="NCBI Taxonomy" id="1798673"/>
    <lineage>
        <taxon>Bacteria</taxon>
        <taxon>Candidatus Magasanikiibacteriota</taxon>
    </lineage>
</organism>
<comment type="caution">
    <text evidence="1">The sequence shown here is derived from an EMBL/GenBank/DDBJ whole genome shotgun (WGS) entry which is preliminary data.</text>
</comment>
<gene>
    <name evidence="1" type="ORF">A2754_02500</name>
</gene>
<reference evidence="1 2" key="1">
    <citation type="journal article" date="2016" name="Nat. Commun.">
        <title>Thousands of microbial genomes shed light on interconnected biogeochemical processes in an aquifer system.</title>
        <authorList>
            <person name="Anantharaman K."/>
            <person name="Brown C.T."/>
            <person name="Hug L.A."/>
            <person name="Sharon I."/>
            <person name="Castelle C.J."/>
            <person name="Probst A.J."/>
            <person name="Thomas B.C."/>
            <person name="Singh A."/>
            <person name="Wilkins M.J."/>
            <person name="Karaoz U."/>
            <person name="Brodie E.L."/>
            <person name="Williams K.H."/>
            <person name="Hubbard S.S."/>
            <person name="Banfield J.F."/>
        </authorList>
    </citation>
    <scope>NUCLEOTIDE SEQUENCE [LARGE SCALE GENOMIC DNA]</scope>
</reference>
<dbReference type="AlphaFoldDB" id="A0A1F6MBQ0"/>